<dbReference type="SUPFAM" id="SSF100950">
    <property type="entry name" value="NagB/RpiA/CoA transferase-like"/>
    <property type="match status" value="1"/>
</dbReference>
<name>A0A0G0NF89_9BACT</name>
<dbReference type="EMBL" id="LBWR01000009">
    <property type="protein sequence ID" value="KKR11491.1"/>
    <property type="molecule type" value="Genomic_DNA"/>
</dbReference>
<dbReference type="InterPro" id="IPR000649">
    <property type="entry name" value="IF-2B-related"/>
</dbReference>
<reference evidence="2 3" key="1">
    <citation type="journal article" date="2015" name="Nature">
        <title>rRNA introns, odd ribosomes, and small enigmatic genomes across a large radiation of phyla.</title>
        <authorList>
            <person name="Brown C.T."/>
            <person name="Hug L.A."/>
            <person name="Thomas B.C."/>
            <person name="Sharon I."/>
            <person name="Castelle C.J."/>
            <person name="Singh A."/>
            <person name="Wilkins M.J."/>
            <person name="Williams K.H."/>
            <person name="Banfield J.F."/>
        </authorList>
    </citation>
    <scope>NUCLEOTIDE SEQUENCE [LARGE SCALE GENOMIC DNA]</scope>
</reference>
<organism evidence="2 3">
    <name type="scientific">Candidatus Wolfebacteria bacterium GW2011_GWC2_39_22</name>
    <dbReference type="NCBI Taxonomy" id="1619013"/>
    <lineage>
        <taxon>Bacteria</taxon>
        <taxon>Candidatus Wolfeibacteriota</taxon>
    </lineage>
</organism>
<evidence type="ECO:0000313" key="3">
    <source>
        <dbReference type="Proteomes" id="UP000034665"/>
    </source>
</evidence>
<proteinExistence type="inferred from homology"/>
<dbReference type="STRING" id="1619013.UT41_C0009G0001"/>
<comment type="caution">
    <text evidence="2">The sequence shown here is derived from an EMBL/GenBank/DDBJ whole genome shotgun (WGS) entry which is preliminary data.</text>
</comment>
<evidence type="ECO:0000313" key="2">
    <source>
        <dbReference type="EMBL" id="KKR11491.1"/>
    </source>
</evidence>
<gene>
    <name evidence="2" type="ORF">UT41_C0009G0001</name>
</gene>
<dbReference type="Pfam" id="PF01008">
    <property type="entry name" value="IF-2B"/>
    <property type="match status" value="1"/>
</dbReference>
<feature type="non-terminal residue" evidence="2">
    <location>
        <position position="1"/>
    </location>
</feature>
<sequence length="62" mass="7373">KIEERNEKEVFDERLKILKVRNPAFEAVPYKFVKGIICELGIIKPKDLAKKIKKNYLWLLKS</sequence>
<accession>A0A0G0NF89</accession>
<dbReference type="AlphaFoldDB" id="A0A0G0NF89"/>
<comment type="similarity">
    <text evidence="1">Belongs to the eIF-2B alpha/beta/delta subunits family.</text>
</comment>
<evidence type="ECO:0000256" key="1">
    <source>
        <dbReference type="RuleBase" id="RU003814"/>
    </source>
</evidence>
<dbReference type="InterPro" id="IPR042529">
    <property type="entry name" value="IF_2B-like_C"/>
</dbReference>
<protein>
    <submittedName>
        <fullName evidence="2">Uncharacterized protein</fullName>
    </submittedName>
</protein>
<dbReference type="Gene3D" id="3.40.50.10470">
    <property type="entry name" value="Translation initiation factor eif-2b, domain 2"/>
    <property type="match status" value="1"/>
</dbReference>
<dbReference type="Proteomes" id="UP000034665">
    <property type="component" value="Unassembled WGS sequence"/>
</dbReference>
<dbReference type="InterPro" id="IPR037171">
    <property type="entry name" value="NagB/RpiA_transferase-like"/>
</dbReference>